<proteinExistence type="predicted"/>
<evidence type="ECO:0000313" key="3">
    <source>
        <dbReference type="Proteomes" id="UP000639772"/>
    </source>
</evidence>
<dbReference type="AlphaFoldDB" id="A0A835UKP5"/>
<dbReference type="Proteomes" id="UP000639772">
    <property type="component" value="Chromosome 11"/>
</dbReference>
<evidence type="ECO:0000313" key="2">
    <source>
        <dbReference type="EMBL" id="KAG0462926.1"/>
    </source>
</evidence>
<gene>
    <name evidence="2" type="ORF">HPP92_021402</name>
</gene>
<comment type="caution">
    <text evidence="2">The sequence shown here is derived from an EMBL/GenBank/DDBJ whole genome shotgun (WGS) entry which is preliminary data.</text>
</comment>
<accession>A0A835UKP5</accession>
<sequence length="110" mass="12592">MELYDHTFNGRRKQYSFAKRKPNNPRSSDKPAVRNSTKMAAAPALNREIYLKPNQNHRLRPPILTKLDEAESVGCKPLDSESLCYKGLEDDTNIDTSHMALELNNKMESE</sequence>
<reference evidence="2 3" key="1">
    <citation type="journal article" date="2020" name="Nat. Food">
        <title>A phased Vanilla planifolia genome enables genetic improvement of flavour and production.</title>
        <authorList>
            <person name="Hasing T."/>
            <person name="Tang H."/>
            <person name="Brym M."/>
            <person name="Khazi F."/>
            <person name="Huang T."/>
            <person name="Chambers A.H."/>
        </authorList>
    </citation>
    <scope>NUCLEOTIDE SEQUENCE [LARGE SCALE GENOMIC DNA]</scope>
    <source>
        <tissue evidence="2">Leaf</tissue>
    </source>
</reference>
<feature type="compositionally biased region" description="Basic residues" evidence="1">
    <location>
        <begin position="9"/>
        <end position="23"/>
    </location>
</feature>
<evidence type="ECO:0000256" key="1">
    <source>
        <dbReference type="SAM" id="MobiDB-lite"/>
    </source>
</evidence>
<organism evidence="2 3">
    <name type="scientific">Vanilla planifolia</name>
    <name type="common">Vanilla</name>
    <dbReference type="NCBI Taxonomy" id="51239"/>
    <lineage>
        <taxon>Eukaryota</taxon>
        <taxon>Viridiplantae</taxon>
        <taxon>Streptophyta</taxon>
        <taxon>Embryophyta</taxon>
        <taxon>Tracheophyta</taxon>
        <taxon>Spermatophyta</taxon>
        <taxon>Magnoliopsida</taxon>
        <taxon>Liliopsida</taxon>
        <taxon>Asparagales</taxon>
        <taxon>Orchidaceae</taxon>
        <taxon>Vanilloideae</taxon>
        <taxon>Vanilleae</taxon>
        <taxon>Vanilla</taxon>
    </lineage>
</organism>
<dbReference type="EMBL" id="JADCNM010000011">
    <property type="protein sequence ID" value="KAG0462926.1"/>
    <property type="molecule type" value="Genomic_DNA"/>
</dbReference>
<protein>
    <submittedName>
        <fullName evidence="2">Uncharacterized protein</fullName>
    </submittedName>
</protein>
<feature type="region of interest" description="Disordered" evidence="1">
    <location>
        <begin position="1"/>
        <end position="36"/>
    </location>
</feature>
<name>A0A835UKP5_VANPL</name>